<feature type="region of interest" description="Disordered" evidence="1">
    <location>
        <begin position="32"/>
        <end position="81"/>
    </location>
</feature>
<dbReference type="EMBL" id="VICG01000004">
    <property type="protein sequence ID" value="KAA8572992.1"/>
    <property type="molecule type" value="Genomic_DNA"/>
</dbReference>
<dbReference type="AlphaFoldDB" id="A0A5M9JZ50"/>
<comment type="caution">
    <text evidence="2">The sequence shown here is derived from an EMBL/GenBank/DDBJ whole genome shotgun (WGS) entry which is preliminary data.</text>
</comment>
<evidence type="ECO:0000256" key="1">
    <source>
        <dbReference type="SAM" id="MobiDB-lite"/>
    </source>
</evidence>
<feature type="compositionally biased region" description="Basic and acidic residues" evidence="1">
    <location>
        <begin position="50"/>
        <end position="70"/>
    </location>
</feature>
<dbReference type="Proteomes" id="UP000322873">
    <property type="component" value="Unassembled WGS sequence"/>
</dbReference>
<gene>
    <name evidence="2" type="ORF">EYC84_003536</name>
</gene>
<keyword evidence="3" id="KW-1185">Reference proteome</keyword>
<feature type="compositionally biased region" description="Polar residues" evidence="1">
    <location>
        <begin position="71"/>
        <end position="81"/>
    </location>
</feature>
<evidence type="ECO:0000313" key="3">
    <source>
        <dbReference type="Proteomes" id="UP000322873"/>
    </source>
</evidence>
<accession>A0A5M9JZ50</accession>
<protein>
    <submittedName>
        <fullName evidence="2">Uncharacterized protein</fullName>
    </submittedName>
</protein>
<reference evidence="2 3" key="1">
    <citation type="submission" date="2019-06" db="EMBL/GenBank/DDBJ databases">
        <title>Genome Sequence of the Brown Rot Fungal Pathogen Monilinia fructicola.</title>
        <authorList>
            <person name="De Miccolis Angelini R.M."/>
            <person name="Landi L."/>
            <person name="Abate D."/>
            <person name="Pollastro S."/>
            <person name="Romanazzi G."/>
            <person name="Faretra F."/>
        </authorList>
    </citation>
    <scope>NUCLEOTIDE SEQUENCE [LARGE SCALE GENOMIC DNA]</scope>
    <source>
        <strain evidence="2 3">Mfrc123</strain>
    </source>
</reference>
<organism evidence="2 3">
    <name type="scientific">Monilinia fructicola</name>
    <name type="common">Brown rot fungus</name>
    <name type="synonym">Ciboria fructicola</name>
    <dbReference type="NCBI Taxonomy" id="38448"/>
    <lineage>
        <taxon>Eukaryota</taxon>
        <taxon>Fungi</taxon>
        <taxon>Dikarya</taxon>
        <taxon>Ascomycota</taxon>
        <taxon>Pezizomycotina</taxon>
        <taxon>Leotiomycetes</taxon>
        <taxon>Helotiales</taxon>
        <taxon>Sclerotiniaceae</taxon>
        <taxon>Monilinia</taxon>
    </lineage>
</organism>
<name>A0A5M9JZ50_MONFR</name>
<sequence>MNHHNIIIATTSSSATQLFCSLIIHINANSINTSQSTIHNPHTIAPFPKKGRETKRNETKHQSGRKDTHQIHQPPNQNVAH</sequence>
<proteinExistence type="predicted"/>
<evidence type="ECO:0000313" key="2">
    <source>
        <dbReference type="EMBL" id="KAA8572992.1"/>
    </source>
</evidence>